<evidence type="ECO:0000313" key="1">
    <source>
        <dbReference type="EMBL" id="QHT90620.1"/>
    </source>
</evidence>
<proteinExistence type="predicted"/>
<accession>A0A6C0IDC3</accession>
<name>A0A6C0IDC3_9ZZZZ</name>
<dbReference type="InterPro" id="IPR029063">
    <property type="entry name" value="SAM-dependent_MTases_sf"/>
</dbReference>
<dbReference type="AlphaFoldDB" id="A0A6C0IDC3"/>
<protein>
    <recommendedName>
        <fullName evidence="2">Methyltransferase</fullName>
    </recommendedName>
</protein>
<dbReference type="SUPFAM" id="SSF53335">
    <property type="entry name" value="S-adenosyl-L-methionine-dependent methyltransferases"/>
    <property type="match status" value="1"/>
</dbReference>
<evidence type="ECO:0008006" key="2">
    <source>
        <dbReference type="Google" id="ProtNLM"/>
    </source>
</evidence>
<sequence>MNDLQSLAIHYVTDKVKTYGHDYIPGYVDLFETMRHSVKKMLEIGIGLGPHYELFSSVLENYTMGGGLKMWRDYFSSAHIYAMDIYECPMLDPRITTFVGDQSNEKDLLHIVEIMGGELEIVIDDGSHFGPHQVFSFMVLAKYMVQGGIYVIEDVLAENIDSFQTLDIFPQDFQEYIRQHFDIKWYDTRGEGRPDNDFLMVFIRQ</sequence>
<dbReference type="Gene3D" id="3.40.50.150">
    <property type="entry name" value="Vaccinia Virus protein VP39"/>
    <property type="match status" value="1"/>
</dbReference>
<dbReference type="EMBL" id="MN740156">
    <property type="protein sequence ID" value="QHT90620.1"/>
    <property type="molecule type" value="Genomic_DNA"/>
</dbReference>
<organism evidence="1">
    <name type="scientific">viral metagenome</name>
    <dbReference type="NCBI Taxonomy" id="1070528"/>
    <lineage>
        <taxon>unclassified sequences</taxon>
        <taxon>metagenomes</taxon>
        <taxon>organismal metagenomes</taxon>
    </lineage>
</organism>
<reference evidence="1" key="1">
    <citation type="journal article" date="2020" name="Nature">
        <title>Giant virus diversity and host interactions through global metagenomics.</title>
        <authorList>
            <person name="Schulz F."/>
            <person name="Roux S."/>
            <person name="Paez-Espino D."/>
            <person name="Jungbluth S."/>
            <person name="Walsh D.A."/>
            <person name="Denef V.J."/>
            <person name="McMahon K.D."/>
            <person name="Konstantinidis K.T."/>
            <person name="Eloe-Fadrosh E.A."/>
            <person name="Kyrpides N.C."/>
            <person name="Woyke T."/>
        </authorList>
    </citation>
    <scope>NUCLEOTIDE SEQUENCE</scope>
    <source>
        <strain evidence="1">GVMAG-M-3300023184-71</strain>
    </source>
</reference>